<evidence type="ECO:0000259" key="2">
    <source>
        <dbReference type="Pfam" id="PF17243"/>
    </source>
</evidence>
<dbReference type="Pfam" id="PF17243">
    <property type="entry name" value="POTRA_TamA_1"/>
    <property type="match status" value="1"/>
</dbReference>
<keyword evidence="1" id="KW-0732">Signal</keyword>
<comment type="caution">
    <text evidence="3">The sequence shown here is derived from an EMBL/GenBank/DDBJ whole genome shotgun (WGS) entry which is preliminary data.</text>
</comment>
<sequence>MLKVAFALSLLCTLFVPLQAVARATIDKIEIKGLDGGDDAEMIENIQVSLSLYEAVGKEQGESRLEYLLAQAERQTREALEPFGYYSPTITL</sequence>
<dbReference type="EMBL" id="JAAGYU010001608">
    <property type="protein sequence ID" value="NEL80475.1"/>
    <property type="molecule type" value="Genomic_DNA"/>
</dbReference>
<organism evidence="3 4">
    <name type="scientific">Xanthomonas perforans</name>
    <dbReference type="NCBI Taxonomy" id="442694"/>
    <lineage>
        <taxon>Bacteria</taxon>
        <taxon>Pseudomonadati</taxon>
        <taxon>Pseudomonadota</taxon>
        <taxon>Gammaproteobacteria</taxon>
        <taxon>Lysobacterales</taxon>
        <taxon>Lysobacteraceae</taxon>
        <taxon>Xanthomonas</taxon>
    </lineage>
</organism>
<evidence type="ECO:0000313" key="3">
    <source>
        <dbReference type="EMBL" id="NEL80475.1"/>
    </source>
</evidence>
<reference evidence="3 4" key="1">
    <citation type="submission" date="2019-11" db="EMBL/GenBank/DDBJ databases">
        <title>Genome-resolved metagenomics to study the prevalence of co-infection and intraspecific heterogeneity among plant pathogen metapopulations.</title>
        <authorList>
            <person name="Newberry E."/>
            <person name="Bhandari R."/>
            <person name="Kemble J."/>
            <person name="Sikora E."/>
            <person name="Potnis N."/>
        </authorList>
    </citation>
    <scope>NUCLEOTIDE SEQUENCE [LARGE SCALE GENOMIC DNA]</scope>
    <source>
        <strain evidence="3">Xp_Tom_Tuscaloosa_18b</strain>
    </source>
</reference>
<evidence type="ECO:0000313" key="4">
    <source>
        <dbReference type="Proteomes" id="UP000471082"/>
    </source>
</evidence>
<dbReference type="Proteomes" id="UP000471082">
    <property type="component" value="Unassembled WGS sequence"/>
</dbReference>
<gene>
    <name evidence="3" type="ORF">G3W61_29990</name>
</gene>
<accession>A0A7X5N2V1</accession>
<feature type="domain" description="TamA POTRA" evidence="2">
    <location>
        <begin position="28"/>
        <end position="91"/>
    </location>
</feature>
<dbReference type="InterPro" id="IPR035243">
    <property type="entry name" value="TamA_POTRA_Dom_1"/>
</dbReference>
<protein>
    <submittedName>
        <fullName evidence="3">Outer membrane protein assembly factor</fullName>
    </submittedName>
</protein>
<evidence type="ECO:0000256" key="1">
    <source>
        <dbReference type="SAM" id="SignalP"/>
    </source>
</evidence>
<proteinExistence type="predicted"/>
<dbReference type="Gene3D" id="3.10.20.310">
    <property type="entry name" value="membrane protein fhac"/>
    <property type="match status" value="1"/>
</dbReference>
<dbReference type="AlphaFoldDB" id="A0A7X5N2V1"/>
<feature type="signal peptide" evidence="1">
    <location>
        <begin position="1"/>
        <end position="22"/>
    </location>
</feature>
<feature type="chain" id="PRO_5030803851" evidence="1">
    <location>
        <begin position="23"/>
        <end position="92"/>
    </location>
</feature>
<name>A0A7X5N2V1_XANPE</name>
<feature type="non-terminal residue" evidence="3">
    <location>
        <position position="92"/>
    </location>
</feature>